<feature type="transmembrane region" description="Helical" evidence="1">
    <location>
        <begin position="302"/>
        <end position="328"/>
    </location>
</feature>
<reference evidence="2 3" key="1">
    <citation type="submission" date="2016-10" db="EMBL/GenBank/DDBJ databases">
        <authorList>
            <person name="Varghese N."/>
            <person name="Submissions S."/>
        </authorList>
    </citation>
    <scope>NUCLEOTIDE SEQUENCE [LARGE SCALE GENOMIC DNA]</scope>
    <source>
        <strain evidence="2 3">DSM 2373</strain>
    </source>
</reference>
<protein>
    <submittedName>
        <fullName evidence="2">Uncharacterized protein</fullName>
    </submittedName>
</protein>
<organism evidence="2 3">
    <name type="scientific">Methanoculleus thermophilus</name>
    <dbReference type="NCBI Taxonomy" id="2200"/>
    <lineage>
        <taxon>Archaea</taxon>
        <taxon>Methanobacteriati</taxon>
        <taxon>Methanobacteriota</taxon>
        <taxon>Stenosarchaea group</taxon>
        <taxon>Methanomicrobia</taxon>
        <taxon>Methanomicrobiales</taxon>
        <taxon>Methanomicrobiaceae</taxon>
        <taxon>Methanoculleus</taxon>
    </lineage>
</organism>
<dbReference type="Pfam" id="PF24400">
    <property type="entry name" value="DUF7544"/>
    <property type="match status" value="1"/>
</dbReference>
<dbReference type="EMBL" id="FNFT01000003">
    <property type="protein sequence ID" value="SDK03273.1"/>
    <property type="molecule type" value="Genomic_DNA"/>
</dbReference>
<feature type="transmembrane region" description="Helical" evidence="1">
    <location>
        <begin position="198"/>
        <end position="222"/>
    </location>
</feature>
<dbReference type="STRING" id="2200.GCA_001571405_00229"/>
<keyword evidence="1" id="KW-1133">Transmembrane helix</keyword>
<sequence>MLKGPTSLDRADITPGPGCWANALKEGFNGWKFLFFMRSMADETYAFSRLDGAFKRTKSLLWPFRWGVWLRLALIALFIGGVSLPGTSDYNFGEGDLPPGIEGSLPGILPLVGVIILAALALVLIWMIVGAVMQFVFVDMLRTGDVHIRPFFGERLGKGLRLFLFEAGFAILLVLGVAALAVLLFVFSGMGRVPGAPLLLLVFIPAILVLSLIFGIIFLLTTDFVVPIMIREDCGVIEGWRRLIGVISTNVWQTLLYIILRLVLAFIAGIVQIVLIVLAMMVIAIPFILIGFVFLAAPMANILLLLALLIPYLVIAIPVTLLIMVPFVTFFRYYGLLVLEGLAPEYRLLPE</sequence>
<gene>
    <name evidence="2" type="ORF">SAMN04488571_10368</name>
</gene>
<feature type="transmembrane region" description="Helical" evidence="1">
    <location>
        <begin position="162"/>
        <end position="186"/>
    </location>
</feature>
<dbReference type="InterPro" id="IPR055966">
    <property type="entry name" value="DUF7544"/>
</dbReference>
<feature type="transmembrane region" description="Helical" evidence="1">
    <location>
        <begin position="243"/>
        <end position="267"/>
    </location>
</feature>
<evidence type="ECO:0000256" key="1">
    <source>
        <dbReference type="SAM" id="Phobius"/>
    </source>
</evidence>
<feature type="transmembrane region" description="Helical" evidence="1">
    <location>
        <begin position="108"/>
        <end position="141"/>
    </location>
</feature>
<keyword evidence="1" id="KW-0472">Membrane</keyword>
<dbReference type="AlphaFoldDB" id="A0A1G8YKR4"/>
<accession>A0A1G8YKR4</accession>
<keyword evidence="3" id="KW-1185">Reference proteome</keyword>
<name>A0A1G8YKR4_9EURY</name>
<keyword evidence="1" id="KW-0812">Transmembrane</keyword>
<feature type="transmembrane region" description="Helical" evidence="1">
    <location>
        <begin position="68"/>
        <end position="88"/>
    </location>
</feature>
<proteinExistence type="predicted"/>
<feature type="transmembrane region" description="Helical" evidence="1">
    <location>
        <begin position="273"/>
        <end position="295"/>
    </location>
</feature>
<dbReference type="Proteomes" id="UP000326500">
    <property type="component" value="Unassembled WGS sequence"/>
</dbReference>
<evidence type="ECO:0000313" key="3">
    <source>
        <dbReference type="Proteomes" id="UP000326500"/>
    </source>
</evidence>
<evidence type="ECO:0000313" key="2">
    <source>
        <dbReference type="EMBL" id="SDK03273.1"/>
    </source>
</evidence>